<feature type="compositionally biased region" description="Low complexity" evidence="1">
    <location>
        <begin position="63"/>
        <end position="72"/>
    </location>
</feature>
<proteinExistence type="predicted"/>
<dbReference type="AlphaFoldDB" id="A0A6J4SBA8"/>
<accession>A0A6J4SBA8</accession>
<feature type="region of interest" description="Disordered" evidence="1">
    <location>
        <begin position="1"/>
        <end position="72"/>
    </location>
</feature>
<reference evidence="2" key="1">
    <citation type="submission" date="2020-02" db="EMBL/GenBank/DDBJ databases">
        <authorList>
            <person name="Meier V. D."/>
        </authorList>
    </citation>
    <scope>NUCLEOTIDE SEQUENCE</scope>
    <source>
        <strain evidence="2">AVDCRST_MAG65</strain>
    </source>
</reference>
<organism evidence="2">
    <name type="scientific">uncultured Solirubrobacteraceae bacterium</name>
    <dbReference type="NCBI Taxonomy" id="1162706"/>
    <lineage>
        <taxon>Bacteria</taxon>
        <taxon>Bacillati</taxon>
        <taxon>Actinomycetota</taxon>
        <taxon>Thermoleophilia</taxon>
        <taxon>Solirubrobacterales</taxon>
        <taxon>Solirubrobacteraceae</taxon>
        <taxon>environmental samples</taxon>
    </lineage>
</organism>
<feature type="non-terminal residue" evidence="2">
    <location>
        <position position="1"/>
    </location>
</feature>
<feature type="compositionally biased region" description="Basic and acidic residues" evidence="1">
    <location>
        <begin position="1"/>
        <end position="24"/>
    </location>
</feature>
<dbReference type="EMBL" id="CADCVL010000329">
    <property type="protein sequence ID" value="CAA9487369.1"/>
    <property type="molecule type" value="Genomic_DNA"/>
</dbReference>
<protein>
    <submittedName>
        <fullName evidence="2">Uncharacterized protein</fullName>
    </submittedName>
</protein>
<feature type="compositionally biased region" description="Basic and acidic residues" evidence="1">
    <location>
        <begin position="43"/>
        <end position="54"/>
    </location>
</feature>
<evidence type="ECO:0000256" key="1">
    <source>
        <dbReference type="SAM" id="MobiDB-lite"/>
    </source>
</evidence>
<feature type="non-terminal residue" evidence="2">
    <location>
        <position position="72"/>
    </location>
</feature>
<name>A0A6J4SBA8_9ACTN</name>
<gene>
    <name evidence="2" type="ORF">AVDCRST_MAG65-1813</name>
</gene>
<sequence>VDHHPPRGREDDDRRRDRRRDTGDRGQPGPRRHPGSAVGARVSRGDLARRQGREPRRRHRRPGQPAGGARRA</sequence>
<evidence type="ECO:0000313" key="2">
    <source>
        <dbReference type="EMBL" id="CAA9487369.1"/>
    </source>
</evidence>